<keyword evidence="4" id="KW-1185">Reference proteome</keyword>
<feature type="domain" description="DUF1206" evidence="2">
    <location>
        <begin position="117"/>
        <end position="185"/>
    </location>
</feature>
<dbReference type="EMBL" id="LNQN01000001">
    <property type="protein sequence ID" value="KSU84213.1"/>
    <property type="molecule type" value="Genomic_DNA"/>
</dbReference>
<feature type="transmembrane region" description="Helical" evidence="1">
    <location>
        <begin position="207"/>
        <end position="234"/>
    </location>
</feature>
<accession>A0A0V8JB47</accession>
<gene>
    <name evidence="3" type="ORF">AS030_01200</name>
</gene>
<organism evidence="3 4">
    <name type="scientific">Fictibacillus enclensis</name>
    <dbReference type="NCBI Taxonomy" id="1017270"/>
    <lineage>
        <taxon>Bacteria</taxon>
        <taxon>Bacillati</taxon>
        <taxon>Bacillota</taxon>
        <taxon>Bacilli</taxon>
        <taxon>Bacillales</taxon>
        <taxon>Fictibacillaceae</taxon>
        <taxon>Fictibacillus</taxon>
    </lineage>
</organism>
<sequence length="284" mass="31239">MDKDLSQHKEHAERKAEEYKEEAEPWIVRMARFGHLSKGAVYILIGVLAVMTAFGLEGKLATSSGALYTIAKQPFGSILLAVLAVGLAGYALWEVIMAIFDPEHKGKDAKGWMARISYLIVAGVYFGLCGSAIKIIFRASSGSSSEKYQTLSAKVLAQPFGQFIIGLLGAILIGVGIFNFYKAYKEKYLNKLKREEMNQKEWKTARYIGKFGISAHGIVFAIMGIFLIRAAVQADPDETKGLDGALAELVKQPYGQVLLTIVALGLVAYGVYLLFEARFRRLDP</sequence>
<dbReference type="RefSeq" id="WP_061967487.1">
    <property type="nucleotide sequence ID" value="NZ_CP126109.1"/>
</dbReference>
<keyword evidence="1" id="KW-1133">Transmembrane helix</keyword>
<dbReference type="OrthoDB" id="5702018at2"/>
<feature type="transmembrane region" description="Helical" evidence="1">
    <location>
        <begin position="112"/>
        <end position="137"/>
    </location>
</feature>
<dbReference type="Proteomes" id="UP000054099">
    <property type="component" value="Unassembled WGS sequence"/>
</dbReference>
<proteinExistence type="predicted"/>
<evidence type="ECO:0000256" key="1">
    <source>
        <dbReference type="SAM" id="Phobius"/>
    </source>
</evidence>
<protein>
    <recommendedName>
        <fullName evidence="2">DUF1206 domain-containing protein</fullName>
    </recommendedName>
</protein>
<evidence type="ECO:0000313" key="3">
    <source>
        <dbReference type="EMBL" id="KSU84213.1"/>
    </source>
</evidence>
<dbReference type="InterPro" id="IPR009597">
    <property type="entry name" value="DUF1206"/>
</dbReference>
<comment type="caution">
    <text evidence="3">The sequence shown here is derived from an EMBL/GenBank/DDBJ whole genome shotgun (WGS) entry which is preliminary data.</text>
</comment>
<evidence type="ECO:0000259" key="2">
    <source>
        <dbReference type="Pfam" id="PF06724"/>
    </source>
</evidence>
<dbReference type="Pfam" id="PF06724">
    <property type="entry name" value="DUF1206"/>
    <property type="match status" value="3"/>
</dbReference>
<feature type="transmembrane region" description="Helical" evidence="1">
    <location>
        <begin position="254"/>
        <end position="275"/>
    </location>
</feature>
<feature type="domain" description="DUF1206" evidence="2">
    <location>
        <begin position="211"/>
        <end position="280"/>
    </location>
</feature>
<feature type="domain" description="DUF1206" evidence="2">
    <location>
        <begin position="33"/>
        <end position="100"/>
    </location>
</feature>
<evidence type="ECO:0000313" key="4">
    <source>
        <dbReference type="Proteomes" id="UP000054099"/>
    </source>
</evidence>
<name>A0A0V8JB47_9BACL</name>
<reference evidence="3 4" key="1">
    <citation type="journal article" date="2014" name="Antonie Van Leeuwenhoek">
        <title>Fictibacillus enclensis sp. nov., isolated from marine sediment.</title>
        <authorList>
            <person name="Dastager S.G."/>
            <person name="Mawlankar R."/>
            <person name="Srinivasan K."/>
            <person name="Tang S.K."/>
            <person name="Lee J.C."/>
            <person name="Ramana V.V."/>
            <person name="Shouche Y.S."/>
        </authorList>
    </citation>
    <scope>NUCLEOTIDE SEQUENCE [LARGE SCALE GENOMIC DNA]</scope>
    <source>
        <strain evidence="3 4">NIO-1003</strain>
    </source>
</reference>
<feature type="transmembrane region" description="Helical" evidence="1">
    <location>
        <begin position="39"/>
        <end position="56"/>
    </location>
</feature>
<feature type="transmembrane region" description="Helical" evidence="1">
    <location>
        <begin position="160"/>
        <end position="181"/>
    </location>
</feature>
<feature type="transmembrane region" description="Helical" evidence="1">
    <location>
        <begin position="76"/>
        <end position="100"/>
    </location>
</feature>
<dbReference type="AlphaFoldDB" id="A0A0V8JB47"/>
<keyword evidence="1" id="KW-0472">Membrane</keyword>
<keyword evidence="1" id="KW-0812">Transmembrane</keyword>